<evidence type="ECO:0000313" key="2">
    <source>
        <dbReference type="Proteomes" id="UP001412067"/>
    </source>
</evidence>
<dbReference type="EMBL" id="JBBWWR010000001">
    <property type="protein sequence ID" value="KAK8970680.1"/>
    <property type="molecule type" value="Genomic_DNA"/>
</dbReference>
<accession>A0ABR2N2K2</accession>
<proteinExistence type="predicted"/>
<dbReference type="Proteomes" id="UP001412067">
    <property type="component" value="Unassembled WGS sequence"/>
</dbReference>
<sequence>MNWVNLFTEFHAIGQIMDCHYTQGILHPESLNLAICTSEIHYLRQFAPRAEILGVFLPRQHRKSERGWFCTKRMHLLLILVVVRIRNLNKDGFASPFRVRGED</sequence>
<organism evidence="1 2">
    <name type="scientific">Platanthera guangdongensis</name>
    <dbReference type="NCBI Taxonomy" id="2320717"/>
    <lineage>
        <taxon>Eukaryota</taxon>
        <taxon>Viridiplantae</taxon>
        <taxon>Streptophyta</taxon>
        <taxon>Embryophyta</taxon>
        <taxon>Tracheophyta</taxon>
        <taxon>Spermatophyta</taxon>
        <taxon>Magnoliopsida</taxon>
        <taxon>Liliopsida</taxon>
        <taxon>Asparagales</taxon>
        <taxon>Orchidaceae</taxon>
        <taxon>Orchidoideae</taxon>
        <taxon>Orchideae</taxon>
        <taxon>Orchidinae</taxon>
        <taxon>Platanthera</taxon>
    </lineage>
</organism>
<comment type="caution">
    <text evidence="1">The sequence shown here is derived from an EMBL/GenBank/DDBJ whole genome shotgun (WGS) entry which is preliminary data.</text>
</comment>
<reference evidence="1 2" key="1">
    <citation type="journal article" date="2022" name="Nat. Plants">
        <title>Genomes of leafy and leafless Platanthera orchids illuminate the evolution of mycoheterotrophy.</title>
        <authorList>
            <person name="Li M.H."/>
            <person name="Liu K.W."/>
            <person name="Li Z."/>
            <person name="Lu H.C."/>
            <person name="Ye Q.L."/>
            <person name="Zhang D."/>
            <person name="Wang J.Y."/>
            <person name="Li Y.F."/>
            <person name="Zhong Z.M."/>
            <person name="Liu X."/>
            <person name="Yu X."/>
            <person name="Liu D.K."/>
            <person name="Tu X.D."/>
            <person name="Liu B."/>
            <person name="Hao Y."/>
            <person name="Liao X.Y."/>
            <person name="Jiang Y.T."/>
            <person name="Sun W.H."/>
            <person name="Chen J."/>
            <person name="Chen Y.Q."/>
            <person name="Ai Y."/>
            <person name="Zhai J.W."/>
            <person name="Wu S.S."/>
            <person name="Zhou Z."/>
            <person name="Hsiao Y.Y."/>
            <person name="Wu W.L."/>
            <person name="Chen Y.Y."/>
            <person name="Lin Y.F."/>
            <person name="Hsu J.L."/>
            <person name="Li C.Y."/>
            <person name="Wang Z.W."/>
            <person name="Zhao X."/>
            <person name="Zhong W.Y."/>
            <person name="Ma X.K."/>
            <person name="Ma L."/>
            <person name="Huang J."/>
            <person name="Chen G.Z."/>
            <person name="Huang M.Z."/>
            <person name="Huang L."/>
            <person name="Peng D.H."/>
            <person name="Luo Y.B."/>
            <person name="Zou S.Q."/>
            <person name="Chen S.P."/>
            <person name="Lan S."/>
            <person name="Tsai W.C."/>
            <person name="Van de Peer Y."/>
            <person name="Liu Z.J."/>
        </authorList>
    </citation>
    <scope>NUCLEOTIDE SEQUENCE [LARGE SCALE GENOMIC DNA]</scope>
    <source>
        <strain evidence="1">Lor288</strain>
    </source>
</reference>
<evidence type="ECO:0000313" key="1">
    <source>
        <dbReference type="EMBL" id="KAK8970680.1"/>
    </source>
</evidence>
<gene>
    <name evidence="1" type="ORF">KSP40_PGU006099</name>
</gene>
<name>A0ABR2N2K2_9ASPA</name>
<protein>
    <submittedName>
        <fullName evidence="1">Uncharacterized protein</fullName>
    </submittedName>
</protein>
<keyword evidence="2" id="KW-1185">Reference proteome</keyword>